<keyword evidence="5" id="KW-0472">Membrane</keyword>
<dbReference type="Gene3D" id="1.10.600.10">
    <property type="entry name" value="Farnesyl Diphosphate Synthase"/>
    <property type="match status" value="1"/>
</dbReference>
<comment type="similarity">
    <text evidence="2">Belongs to the membrane magnesium transporter (TC 1.A.67) family.</text>
</comment>
<dbReference type="Pfam" id="PF00494">
    <property type="entry name" value="SQS_PSY"/>
    <property type="match status" value="1"/>
</dbReference>
<protein>
    <recommendedName>
        <fullName evidence="7">PRELI/MSF1 domain-containing protein</fullName>
    </recommendedName>
</protein>
<gene>
    <name evidence="8" type="ORF">QR680_019104</name>
</gene>
<evidence type="ECO:0000256" key="1">
    <source>
        <dbReference type="ARBA" id="ARBA00004127"/>
    </source>
</evidence>
<dbReference type="Pfam" id="PF10270">
    <property type="entry name" value="MMgT"/>
    <property type="match status" value="1"/>
</dbReference>
<dbReference type="Proteomes" id="UP001175271">
    <property type="component" value="Unassembled WGS sequence"/>
</dbReference>
<feature type="domain" description="PRELI/MSF1" evidence="7">
    <location>
        <begin position="132"/>
        <end position="311"/>
    </location>
</feature>
<organism evidence="8 9">
    <name type="scientific">Steinernema hermaphroditum</name>
    <dbReference type="NCBI Taxonomy" id="289476"/>
    <lineage>
        <taxon>Eukaryota</taxon>
        <taxon>Metazoa</taxon>
        <taxon>Ecdysozoa</taxon>
        <taxon>Nematoda</taxon>
        <taxon>Chromadorea</taxon>
        <taxon>Rhabditida</taxon>
        <taxon>Tylenchina</taxon>
        <taxon>Panagrolaimomorpha</taxon>
        <taxon>Strongyloidoidea</taxon>
        <taxon>Steinernematidae</taxon>
        <taxon>Steinernema</taxon>
    </lineage>
</organism>
<comment type="subcellular location">
    <subcellularLocation>
        <location evidence="1">Endomembrane system</location>
        <topology evidence="1">Multi-pass membrane protein</topology>
    </subcellularLocation>
</comment>
<dbReference type="InterPro" id="IPR008949">
    <property type="entry name" value="Isoprenoid_synthase_dom_sf"/>
</dbReference>
<keyword evidence="9" id="KW-1185">Reference proteome</keyword>
<dbReference type="PANTHER" id="PTHR11158">
    <property type="entry name" value="MSF1/PX19 RELATED"/>
    <property type="match status" value="1"/>
</dbReference>
<dbReference type="EMBL" id="JAUCMV010000004">
    <property type="protein sequence ID" value="KAK0407251.1"/>
    <property type="molecule type" value="Genomic_DNA"/>
</dbReference>
<evidence type="ECO:0000256" key="5">
    <source>
        <dbReference type="ARBA" id="ARBA00023136"/>
    </source>
</evidence>
<accession>A0AA39LRB8</accession>
<comment type="caution">
    <text evidence="8">The sequence shown here is derived from an EMBL/GenBank/DDBJ whole genome shotgun (WGS) entry which is preliminary data.</text>
</comment>
<dbReference type="GO" id="GO:0005758">
    <property type="term" value="C:mitochondrial intermembrane space"/>
    <property type="evidence" value="ECO:0007669"/>
    <property type="project" value="InterPro"/>
</dbReference>
<dbReference type="SUPFAM" id="SSF48576">
    <property type="entry name" value="Terpenoid synthases"/>
    <property type="match status" value="1"/>
</dbReference>
<keyword evidence="3" id="KW-0812">Transmembrane</keyword>
<dbReference type="InterPro" id="IPR002060">
    <property type="entry name" value="Squ/phyt_synthse"/>
</dbReference>
<feature type="region of interest" description="Disordered" evidence="6">
    <location>
        <begin position="418"/>
        <end position="449"/>
    </location>
</feature>
<evidence type="ECO:0000256" key="6">
    <source>
        <dbReference type="SAM" id="MobiDB-lite"/>
    </source>
</evidence>
<evidence type="ECO:0000256" key="2">
    <source>
        <dbReference type="ARBA" id="ARBA00006109"/>
    </source>
</evidence>
<dbReference type="InterPro" id="IPR037365">
    <property type="entry name" value="Slowmo/Ups"/>
</dbReference>
<evidence type="ECO:0000313" key="8">
    <source>
        <dbReference type="EMBL" id="KAK0407251.1"/>
    </source>
</evidence>
<evidence type="ECO:0000259" key="7">
    <source>
        <dbReference type="PROSITE" id="PS50904"/>
    </source>
</evidence>
<evidence type="ECO:0000256" key="3">
    <source>
        <dbReference type="ARBA" id="ARBA00022692"/>
    </source>
</evidence>
<dbReference type="AlphaFoldDB" id="A0AA39LRB8"/>
<dbReference type="InterPro" id="IPR006797">
    <property type="entry name" value="PRELI/MSF1_dom"/>
</dbReference>
<dbReference type="InterPro" id="IPR018937">
    <property type="entry name" value="MMgT"/>
</dbReference>
<proteinExistence type="inferred from homology"/>
<dbReference type="PROSITE" id="PS50904">
    <property type="entry name" value="PRELI_MSF1"/>
    <property type="match status" value="1"/>
</dbReference>
<evidence type="ECO:0000313" key="9">
    <source>
        <dbReference type="Proteomes" id="UP001175271"/>
    </source>
</evidence>
<dbReference type="GO" id="GO:0012505">
    <property type="term" value="C:endomembrane system"/>
    <property type="evidence" value="ECO:0007669"/>
    <property type="project" value="UniProtKB-SubCell"/>
</dbReference>
<evidence type="ECO:0000256" key="4">
    <source>
        <dbReference type="ARBA" id="ARBA00022989"/>
    </source>
</evidence>
<keyword evidence="4" id="KW-1133">Transmembrane helix</keyword>
<reference evidence="8" key="1">
    <citation type="submission" date="2023-06" db="EMBL/GenBank/DDBJ databases">
        <title>Genomic analysis of the entomopathogenic nematode Steinernema hermaphroditum.</title>
        <authorList>
            <person name="Schwarz E.M."/>
            <person name="Heppert J.K."/>
            <person name="Baniya A."/>
            <person name="Schwartz H.T."/>
            <person name="Tan C.-H."/>
            <person name="Antoshechkin I."/>
            <person name="Sternberg P.W."/>
            <person name="Goodrich-Blair H."/>
            <person name="Dillman A.R."/>
        </authorList>
    </citation>
    <scope>NUCLEOTIDE SEQUENCE</scope>
    <source>
        <strain evidence="8">PS9179</strain>
        <tissue evidence="8">Whole animal</tissue>
    </source>
</reference>
<dbReference type="Pfam" id="PF04707">
    <property type="entry name" value="PRELI"/>
    <property type="match status" value="1"/>
</dbReference>
<name>A0AA39LRB8_9BILA</name>
<sequence>MVALSCISTVKTSKELWGDRGPRLLLLHDSLPSRGTEAELEEFLDDCVEWSVLRRCYTNMILRSVVPEFPNFRILLRGESSGSGRLLLLFLRKYAIAALSRIVRITKSFVSLSDLWFVFISGGLVQTFQDIMKTWTAAPHIFPYSFNEVASVFWDRYPNSYAKHIMSEDVLECKVDKDQIRTKKLIVKKGASFLKSAPQWMSRLVNIKVIPTIEESVYDRLTGTLTTHTRNVSCRNLFHMEEKCLYKSTSDVHALDPMARTELTRHLYVNVTYGRINSLIERVLVMTFTKSVKRTVLGLTERLEERYGELNQQTGMPTLISQSTYKLICIATLLSLLHCAYSAAQHRFYLRLIEEPFTRLPIDIVLQTLVSLIVLVYSASYQQEVMGYCGKLPVVLFVRTSRQDFVASLRRLSSSPQYFGKQRRPQLDRLSKPSDGLKSVRNSPPPSKDQALDSFKLCIASVKKHDFSNYVAALLMPREVQPHVFALLAFNVELALVRDHIERNAGTAGIFRLQFWRDAISAIYGCTSGPIPRQPVATALRLFCSQADIEPLYGLVEARQQTLGDRPFESVAALESYAEKTSGALHLMVMNALARKTNEVVSLEMKEAALAMGKSVGVLNHLRSTVPLLKRGIVILPTDLMTIHGLSADNVYTKRSPEGMRNLARDLTTVSDKWLQESRRHSLAVSKSTSLALISSGASVNHMLKTMKKTDYDLFDTRLQRGHPLLAWKLMWRKLWGYY</sequence>